<keyword evidence="1" id="KW-0800">Toxin</keyword>
<dbReference type="Proteomes" id="UP000786875">
    <property type="component" value="Unassembled WGS sequence"/>
</dbReference>
<feature type="non-terminal residue" evidence="4">
    <location>
        <position position="1706"/>
    </location>
</feature>
<accession>A0ABS5TC81</accession>
<keyword evidence="5" id="KW-1185">Reference proteome</keyword>
<organism evidence="4 5">
    <name type="scientific">Rosenbergiella australiborealis</name>
    <dbReference type="NCBI Taxonomy" id="1544696"/>
    <lineage>
        <taxon>Bacteria</taxon>
        <taxon>Pseudomonadati</taxon>
        <taxon>Pseudomonadota</taxon>
        <taxon>Gammaproteobacteria</taxon>
        <taxon>Enterobacterales</taxon>
        <taxon>Erwiniaceae</taxon>
        <taxon>Rosenbergiella</taxon>
    </lineage>
</organism>
<dbReference type="Pfam" id="PF05860">
    <property type="entry name" value="TPS"/>
    <property type="match status" value="1"/>
</dbReference>
<dbReference type="Pfam" id="PF13332">
    <property type="entry name" value="Fil_haemagg_2"/>
    <property type="match status" value="2"/>
</dbReference>
<dbReference type="InterPro" id="IPR011050">
    <property type="entry name" value="Pectin_lyase_fold/virulence"/>
</dbReference>
<feature type="region of interest" description="Disordered" evidence="2">
    <location>
        <begin position="1660"/>
        <end position="1679"/>
    </location>
</feature>
<dbReference type="SMART" id="SM00912">
    <property type="entry name" value="Haemagg_act"/>
    <property type="match status" value="1"/>
</dbReference>
<gene>
    <name evidence="4" type="ORF">HGT73_14425</name>
</gene>
<feature type="compositionally biased region" description="Basic and acidic residues" evidence="2">
    <location>
        <begin position="1666"/>
        <end position="1675"/>
    </location>
</feature>
<sequence length="1706" mass="181450">KGEAKVILNEVNSRDPSRLNGMLEVAGRRADIVIANPAGITCDGCGFINANRTTLTTGQVQLSEGKISHYAVQQGVIRVEGKGMDSTRQDSTELLARAVKINAALHANSLTVTVGQNKIDATTGALQAQASEERERPQFGIDVSELGGMYANKIVLRGSESGVGVRNAGTLGASAGDVVITAQGTLTHSGHIQASETIALTARGNIASSGVLAAGITREGQANQTGNLVVTSEADVTLSGVQQAKERVTVSAKQITANSSHTQAQHVELRASKGNVETRKAVVVAKQITINSADQLINDEGYLSGDALSITARRLSNRAGTLAQHGEQALTLSHEAGIDNTQGNIITQSQRLRLTGSHLTNQQGQISATDIEVNTGLSTVNNEQGILSARRRFSLFSQGLNNDRGLIQAGEAVAIALQGGRLTNRDNANKGGILSQGRLSLSSGELDNSQGLIATRDTSTFTTAALINHAGTILSGADLTLSNTGLVNTQGLIQADQTLTLTSQHGNVTNTQGELLAGKTLSLQSGALLNDQGRIVGQADVAVNTGGQRLDNAQGLIAAGEGLTLLAGQLTNSRGNIHAREDVQVNVTDHVDNTQGWLRSGQAMTLIATTLTNRGDKSAQQGIEGQSISLHSQQMDNTGGAVRGQGNVEIHIDNTLDNRSGLLSSQQQLVIQGSPDAVVHNDAGTVIADERLQISAGSLSGRGDVLSYDSMALSFDKHVLHLGRMMANGEMTATFHQGLDNQGLLNAGGSLRMQLPALTNQKDGEISAGQTHLRVETTLVNQGLIDGGVTHIRAEHIDNIAGGRLYADQLALEAHTLTQRAQDGLAPVIAARQQLAIAVHHLNNLAQSLIFSAGELMIGGRLTAQAGVDGEATAVTNVSATIESLGTLVLNSQSVTNHNETLSTALVMTEDAPHHEAALSGSAQRYDWRDVDTHYKNKYGVHTAKMPDGTQNEDFYEYEFQRTVLETQMVKSDPGKILAGGDLVINSQQVTNQDSIVMAGGRLLGLIGSLNNQVTWGEQIITDVGTVTHWYAKKKDRPIGGTITSQGKKKGRYQPSPIVNTLDFQQMRWQAHANHEGSGTVVNERETQGVTQQASGASLFDTDAPQLPDTHQKINEVVDATGTPIRFVPATVNLPESALYQLRPDNDVPFLIETDPRFTQQNAFLSSDKVFDQLAWAQGRLAKRLGDGFYEQTLVREQIITLTGNRFLQGYDNDEQQYRALLEAGVAFAKRFQLSPGIALTAEQMALMTRDMVWLVQQEVTLQDGSRQQVLVPQVYAQVRAGDVTRQGGLLSARQAQLQLTGDFVNSGTLIGRELTQISAENITHQGGMFGRHIALTARTDMNNLGGRLQGEESVSVMAGRNITSQTLVSGEGDNRWRDRPASIFVQQDGGRLTLQANNTLTLAGSVVQNTGHASRTDLVAGNDITLTTVTTNHHEGTEWGNGDHRFVTLSTDIGSQVDSNGQITLSAGRDITLQASSVSAGEALSLLAGRDITLKSGQSQRDVVENSQQRTAGWLSRKTLSRYDRVSTTQALSSAVEGEHLRLQAGHNLTLEGSRAIATQHVDIRAGHDLRLTHAENSRQEEHDYQVIRKGLSGSGGIGVSYGKQSQRNTHKGVSVSPLGSLVGSSEGSVRLTAGNALTLTGAELLAKQDMQLTAKQVTLSPSESHSRQRHFSEQKSSGFTLALSGSVGGLVNQAMTQAHSASQA</sequence>
<evidence type="ECO:0000256" key="2">
    <source>
        <dbReference type="SAM" id="MobiDB-lite"/>
    </source>
</evidence>
<evidence type="ECO:0000313" key="4">
    <source>
        <dbReference type="EMBL" id="MBT0728533.1"/>
    </source>
</evidence>
<dbReference type="InterPro" id="IPR025157">
    <property type="entry name" value="Hemagglutinin_rpt"/>
</dbReference>
<name>A0ABS5TC81_9GAMM</name>
<dbReference type="SUPFAM" id="SSF51126">
    <property type="entry name" value="Pectin lyase-like"/>
    <property type="match status" value="1"/>
</dbReference>
<dbReference type="Pfam" id="PF05594">
    <property type="entry name" value="Fil_haemagg"/>
    <property type="match status" value="9"/>
</dbReference>
<protein>
    <submittedName>
        <fullName evidence="4">Filamentous hemagglutinin N-terminal domain-containing protein</fullName>
    </submittedName>
</protein>
<dbReference type="InterPro" id="IPR008638">
    <property type="entry name" value="FhaB/CdiA-like_TPS"/>
</dbReference>
<dbReference type="InterPro" id="IPR010069">
    <property type="entry name" value="CdiA_FHA1_rpt"/>
</dbReference>
<evidence type="ECO:0000256" key="1">
    <source>
        <dbReference type="ARBA" id="ARBA00022656"/>
    </source>
</evidence>
<dbReference type="Gene3D" id="2.160.20.10">
    <property type="entry name" value="Single-stranded right-handed beta-helix, Pectin lyase-like"/>
    <property type="match status" value="1"/>
</dbReference>
<reference evidence="4 5" key="1">
    <citation type="submission" date="2020-04" db="EMBL/GenBank/DDBJ databases">
        <title>Genome sequencing of Rosenbergiella species.</title>
        <authorList>
            <person name="Alvarez-Perez S."/>
            <person name="Lievens B."/>
        </authorList>
    </citation>
    <scope>NUCLEOTIDE SEQUENCE [LARGE SCALE GENOMIC DNA]</scope>
    <source>
        <strain evidence="4 5">CdVSA20.1</strain>
    </source>
</reference>
<dbReference type="InterPro" id="IPR008619">
    <property type="entry name" value="Filamentous_hemagglutn_rpt"/>
</dbReference>
<dbReference type="NCBIfam" id="TIGR01901">
    <property type="entry name" value="adhes_NPXG"/>
    <property type="match status" value="1"/>
</dbReference>
<comment type="caution">
    <text evidence="4">The sequence shown here is derived from an EMBL/GenBank/DDBJ whole genome shotgun (WGS) entry which is preliminary data.</text>
</comment>
<feature type="non-terminal residue" evidence="4">
    <location>
        <position position="1"/>
    </location>
</feature>
<feature type="domain" description="Filamentous haemagglutinin FhaB/tRNA nuclease CdiA-like TPS" evidence="3">
    <location>
        <begin position="1"/>
        <end position="65"/>
    </location>
</feature>
<evidence type="ECO:0000259" key="3">
    <source>
        <dbReference type="SMART" id="SM00912"/>
    </source>
</evidence>
<dbReference type="NCBIfam" id="TIGR01731">
    <property type="entry name" value="fil_hemag_20aa"/>
    <property type="match status" value="14"/>
</dbReference>
<evidence type="ECO:0000313" key="5">
    <source>
        <dbReference type="Proteomes" id="UP000786875"/>
    </source>
</evidence>
<dbReference type="EMBL" id="JABBFO010000025">
    <property type="protein sequence ID" value="MBT0728533.1"/>
    <property type="molecule type" value="Genomic_DNA"/>
</dbReference>
<dbReference type="RefSeq" id="WP_214215952.1">
    <property type="nucleotide sequence ID" value="NZ_JABBFO010000025.1"/>
</dbReference>
<dbReference type="InterPro" id="IPR012334">
    <property type="entry name" value="Pectin_lyas_fold"/>
</dbReference>
<proteinExistence type="predicted"/>